<keyword evidence="7 9" id="KW-0472">Membrane</keyword>
<dbReference type="PRINTS" id="PR01434">
    <property type="entry name" value="NADHDHGNASE5"/>
</dbReference>
<dbReference type="EMBL" id="CP007452">
    <property type="protein sequence ID" value="AHM55987.1"/>
    <property type="molecule type" value="Genomic_DNA"/>
</dbReference>
<comment type="similarity">
    <text evidence="2">Belongs to the CPA3 antiporters (TC 2.A.63) subunit A family.</text>
</comment>
<evidence type="ECO:0000256" key="3">
    <source>
        <dbReference type="ARBA" id="ARBA00022475"/>
    </source>
</evidence>
<reference evidence="12 13" key="1">
    <citation type="journal article" date="2014" name="Genome Announc.">
        <title>Complete Genome Sequence of Amino Acid-Utilizing Eubacterium acidaminophilum al-2 (DSM 3953).</title>
        <authorList>
            <person name="Poehlein A."/>
            <person name="Andreesen J.R."/>
            <person name="Daniel R."/>
        </authorList>
    </citation>
    <scope>NUCLEOTIDE SEQUENCE [LARGE SCALE GENOMIC DNA]</scope>
    <source>
        <strain evidence="12 13">DSM 3953</strain>
    </source>
</reference>
<evidence type="ECO:0000256" key="7">
    <source>
        <dbReference type="ARBA" id="ARBA00023136"/>
    </source>
</evidence>
<dbReference type="Proteomes" id="UP000019591">
    <property type="component" value="Chromosome"/>
</dbReference>
<evidence type="ECO:0000256" key="9">
    <source>
        <dbReference type="SAM" id="Phobius"/>
    </source>
</evidence>
<feature type="transmembrane region" description="Helical" evidence="9">
    <location>
        <begin position="128"/>
        <end position="147"/>
    </location>
</feature>
<evidence type="ECO:0000313" key="12">
    <source>
        <dbReference type="EMBL" id="AHM55987.1"/>
    </source>
</evidence>
<feature type="transmembrane region" description="Helical" evidence="9">
    <location>
        <begin position="246"/>
        <end position="267"/>
    </location>
</feature>
<dbReference type="GO" id="GO:0016491">
    <property type="term" value="F:oxidoreductase activity"/>
    <property type="evidence" value="ECO:0007669"/>
    <property type="project" value="UniProtKB-KW"/>
</dbReference>
<dbReference type="eggNOG" id="COG0651">
    <property type="taxonomic scope" value="Bacteria"/>
</dbReference>
<proteinExistence type="inferred from homology"/>
<protein>
    <submittedName>
        <fullName evidence="12">Hydrogenase-4 component F</fullName>
        <ecNumber evidence="12">1.-.-.-</ecNumber>
    </submittedName>
</protein>
<feature type="transmembrane region" description="Helical" evidence="9">
    <location>
        <begin position="105"/>
        <end position="122"/>
    </location>
</feature>
<dbReference type="Pfam" id="PF00662">
    <property type="entry name" value="Proton_antipo_N"/>
    <property type="match status" value="1"/>
</dbReference>
<dbReference type="EC" id="1.-.-.-" evidence="12"/>
<feature type="transmembrane region" description="Helical" evidence="9">
    <location>
        <begin position="25"/>
        <end position="45"/>
    </location>
</feature>
<feature type="transmembrane region" description="Helical" evidence="9">
    <location>
        <begin position="412"/>
        <end position="433"/>
    </location>
</feature>
<dbReference type="GO" id="GO:0005886">
    <property type="term" value="C:plasma membrane"/>
    <property type="evidence" value="ECO:0007669"/>
    <property type="project" value="UniProtKB-SubCell"/>
</dbReference>
<keyword evidence="13" id="KW-1185">Reference proteome</keyword>
<feature type="transmembrane region" description="Helical" evidence="9">
    <location>
        <begin position="208"/>
        <end position="226"/>
    </location>
</feature>
<accession>W8TIF2</accession>
<organism evidence="12 13">
    <name type="scientific">Peptoclostridium acidaminophilum DSM 3953</name>
    <dbReference type="NCBI Taxonomy" id="1286171"/>
    <lineage>
        <taxon>Bacteria</taxon>
        <taxon>Bacillati</taxon>
        <taxon>Bacillota</taxon>
        <taxon>Clostridia</taxon>
        <taxon>Peptostreptococcales</taxon>
        <taxon>Peptoclostridiaceae</taxon>
        <taxon>Peptoclostridium</taxon>
    </lineage>
</organism>
<evidence type="ECO:0000256" key="6">
    <source>
        <dbReference type="ARBA" id="ARBA00023002"/>
    </source>
</evidence>
<evidence type="ECO:0000256" key="2">
    <source>
        <dbReference type="ARBA" id="ARBA00008483"/>
    </source>
</evidence>
<dbReference type="RefSeq" id="WP_025435029.1">
    <property type="nucleotide sequence ID" value="NZ_CP007452.1"/>
</dbReference>
<dbReference type="InterPro" id="IPR001516">
    <property type="entry name" value="Proton_antipo_N"/>
</dbReference>
<dbReference type="InterPro" id="IPR001750">
    <property type="entry name" value="ND/Mrp_TM"/>
</dbReference>
<evidence type="ECO:0000256" key="4">
    <source>
        <dbReference type="ARBA" id="ARBA00022692"/>
    </source>
</evidence>
<evidence type="ECO:0000256" key="8">
    <source>
        <dbReference type="RuleBase" id="RU000320"/>
    </source>
</evidence>
<evidence type="ECO:0000313" key="13">
    <source>
        <dbReference type="Proteomes" id="UP000019591"/>
    </source>
</evidence>
<evidence type="ECO:0000259" key="11">
    <source>
        <dbReference type="Pfam" id="PF00662"/>
    </source>
</evidence>
<feature type="transmembrane region" description="Helical" evidence="9">
    <location>
        <begin position="279"/>
        <end position="298"/>
    </location>
</feature>
<evidence type="ECO:0000256" key="5">
    <source>
        <dbReference type="ARBA" id="ARBA00022989"/>
    </source>
</evidence>
<keyword evidence="6 12" id="KW-0560">Oxidoreductase</keyword>
<feature type="domain" description="NADH-Ubiquinone oxidoreductase (complex I) chain 5 N-terminal" evidence="11">
    <location>
        <begin position="59"/>
        <end position="92"/>
    </location>
</feature>
<feature type="transmembrane region" description="Helical" evidence="9">
    <location>
        <begin position="65"/>
        <end position="85"/>
    </location>
</feature>
<dbReference type="PANTHER" id="PTHR42682:SF5">
    <property type="entry name" value="HYDROGENASE-4 COMPONENT F"/>
    <property type="match status" value="1"/>
</dbReference>
<feature type="transmembrane region" description="Helical" evidence="9">
    <location>
        <begin position="374"/>
        <end position="392"/>
    </location>
</feature>
<dbReference type="PANTHER" id="PTHR42682">
    <property type="entry name" value="HYDROGENASE-4 COMPONENT F"/>
    <property type="match status" value="1"/>
</dbReference>
<dbReference type="Pfam" id="PF00361">
    <property type="entry name" value="Proton_antipo_M"/>
    <property type="match status" value="1"/>
</dbReference>
<dbReference type="STRING" id="1286171.EAL2_c06860"/>
<dbReference type="OrthoDB" id="1745654at2"/>
<dbReference type="HOGENOM" id="CLU_007100_10_1_9"/>
<comment type="subcellular location">
    <subcellularLocation>
        <location evidence="1">Cell membrane</location>
        <topology evidence="1">Multi-pass membrane protein</topology>
    </subcellularLocation>
    <subcellularLocation>
        <location evidence="8">Membrane</location>
        <topology evidence="8">Multi-pass membrane protein</topology>
    </subcellularLocation>
</comment>
<dbReference type="InterPro" id="IPR052175">
    <property type="entry name" value="ComplexI-like_HydComp"/>
</dbReference>
<feature type="transmembrane region" description="Helical" evidence="9">
    <location>
        <begin position="159"/>
        <end position="185"/>
    </location>
</feature>
<dbReference type="PATRIC" id="fig|1286171.3.peg.632"/>
<keyword evidence="4 8" id="KW-0812">Transmembrane</keyword>
<sequence length="490" mass="53243">MISYLLLIPIVSIAAFWLARRESHIFVLGIAAALIMLSAGIKLSLDVAALGHVESRVLMFFYVDSLSMIVLGLVLAVSFFVVIYCAGYFKKELERGKIDLKRLRLFYSLLFAFIFSMILLLTTPNMGIMWIAIEATTLASVFLVGFENNKRSLEASWKYIIICSVGIAIALLGIIVLHISSIGIIKDAGTELSWTYLYEHAKELDLNLLRLAFIFMLVGFGTKAGLAPMHTWLPDAHSQAPSPVSAMLSGVLLNNAMYGIMRGLAILNKAMGSGSFAGAALMALGLLSILTAAVFILTQRDYKRLLAYSSIEHMGIIALGLGVFTPASVLASLMHMINHSFTKSMLFLSAGNIYQRYGTKDIYKVKGLFKSMPITGVVFMLGIFAITGMPPFSIFSSELGMVVALFKNGSYLAGTAFLFLLALVFVGFAVTLFKIFYGNAKGEQQKSLKPSPYADAVLVAMIGVITVTGVFMPNGVLKLLMDAQRIVTGG</sequence>
<feature type="transmembrane region" description="Helical" evidence="9">
    <location>
        <begin position="453"/>
        <end position="472"/>
    </location>
</feature>
<dbReference type="AlphaFoldDB" id="W8TIF2"/>
<feature type="domain" description="NADH:quinone oxidoreductase/Mrp antiporter transmembrane" evidence="10">
    <location>
        <begin position="126"/>
        <end position="419"/>
    </location>
</feature>
<keyword evidence="3" id="KW-1003">Cell membrane</keyword>
<name>W8TIF2_PEPAC</name>
<evidence type="ECO:0000256" key="1">
    <source>
        <dbReference type="ARBA" id="ARBA00004651"/>
    </source>
</evidence>
<gene>
    <name evidence="12" type="primary">hyfF</name>
    <name evidence="12" type="ORF">EAL2_c06860</name>
</gene>
<dbReference type="KEGG" id="eac:EAL2_c06860"/>
<evidence type="ECO:0000259" key="10">
    <source>
        <dbReference type="Pfam" id="PF00361"/>
    </source>
</evidence>
<keyword evidence="5 9" id="KW-1133">Transmembrane helix</keyword>